<reference evidence="1 2" key="1">
    <citation type="submission" date="2020-02" db="EMBL/GenBank/DDBJ databases">
        <authorList>
            <person name="Ferguson B K."/>
        </authorList>
    </citation>
    <scope>NUCLEOTIDE SEQUENCE [LARGE SCALE GENOMIC DNA]</scope>
</reference>
<name>A0A6H5GYA2_9HEMI</name>
<dbReference type="EMBL" id="CADCXU010017435">
    <property type="protein sequence ID" value="CAB0006199.1"/>
    <property type="molecule type" value="Genomic_DNA"/>
</dbReference>
<feature type="non-terminal residue" evidence="1">
    <location>
        <position position="1"/>
    </location>
</feature>
<protein>
    <submittedName>
        <fullName evidence="1">Uncharacterized protein</fullName>
    </submittedName>
</protein>
<sequence>IDASFERWVRKEVDESFITRVPSHVNSNFHDPVAKCGSKRILARLPAKVPIRRSDTEKDHGPIDKHANRTVLMEAFNPSSISIERMEHGEVNLPSSCRHASTYKLAGRRALANIKGSRWNSNSIEYRGNRRNYLRADAPATHISTRGENLFPHYLFSKIYCSRTLVRRAVL</sequence>
<evidence type="ECO:0000313" key="2">
    <source>
        <dbReference type="Proteomes" id="UP000479000"/>
    </source>
</evidence>
<dbReference type="AlphaFoldDB" id="A0A6H5GYA2"/>
<keyword evidence="2" id="KW-1185">Reference proteome</keyword>
<organism evidence="1 2">
    <name type="scientific">Nesidiocoris tenuis</name>
    <dbReference type="NCBI Taxonomy" id="355587"/>
    <lineage>
        <taxon>Eukaryota</taxon>
        <taxon>Metazoa</taxon>
        <taxon>Ecdysozoa</taxon>
        <taxon>Arthropoda</taxon>
        <taxon>Hexapoda</taxon>
        <taxon>Insecta</taxon>
        <taxon>Pterygota</taxon>
        <taxon>Neoptera</taxon>
        <taxon>Paraneoptera</taxon>
        <taxon>Hemiptera</taxon>
        <taxon>Heteroptera</taxon>
        <taxon>Panheteroptera</taxon>
        <taxon>Cimicomorpha</taxon>
        <taxon>Miridae</taxon>
        <taxon>Dicyphina</taxon>
        <taxon>Nesidiocoris</taxon>
    </lineage>
</organism>
<gene>
    <name evidence="1" type="ORF">NTEN_LOCUS11676</name>
</gene>
<evidence type="ECO:0000313" key="1">
    <source>
        <dbReference type="EMBL" id="CAB0006199.1"/>
    </source>
</evidence>
<dbReference type="Proteomes" id="UP000479000">
    <property type="component" value="Unassembled WGS sequence"/>
</dbReference>
<accession>A0A6H5GYA2</accession>
<proteinExistence type="predicted"/>